<evidence type="ECO:0000259" key="1">
    <source>
        <dbReference type="Pfam" id="PF12867"/>
    </source>
</evidence>
<sequence length="155" mass="17698">MKESIDIIRGARKFSLNLIDGISIEKLNEIPEGFNNNLAWNFAHVIANQQILCYRNAGAKPVISDEIIDKYKTGTRPEGFIDEKEFETFKQFLLSTIDKFEEDSATNIFENYKAFDLKSYPGVRLKNINDAAKFVSFHDGLHVGYSMALKRALKL</sequence>
<dbReference type="OrthoDB" id="4295522at2"/>
<reference evidence="2 3" key="1">
    <citation type="submission" date="2018-11" db="EMBL/GenBank/DDBJ databases">
        <title>Draft genome sequence of Ferruginibacter sp. BO-59.</title>
        <authorList>
            <person name="Im W.T."/>
        </authorList>
    </citation>
    <scope>NUCLEOTIDE SEQUENCE [LARGE SCALE GENOMIC DNA]</scope>
    <source>
        <strain evidence="2 3">BO-59</strain>
    </source>
</reference>
<protein>
    <submittedName>
        <fullName evidence="2">DinB family protein</fullName>
    </submittedName>
</protein>
<dbReference type="EMBL" id="RJJR01000021">
    <property type="protein sequence ID" value="RNI33403.1"/>
    <property type="molecule type" value="Genomic_DNA"/>
</dbReference>
<dbReference type="InterPro" id="IPR024775">
    <property type="entry name" value="DinB-like"/>
</dbReference>
<dbReference type="SUPFAM" id="SSF109854">
    <property type="entry name" value="DinB/YfiT-like putative metalloenzymes"/>
    <property type="match status" value="1"/>
</dbReference>
<dbReference type="AlphaFoldDB" id="A0A3M9N859"/>
<evidence type="ECO:0000313" key="2">
    <source>
        <dbReference type="EMBL" id="RNI33403.1"/>
    </source>
</evidence>
<proteinExistence type="predicted"/>
<comment type="caution">
    <text evidence="2">The sequence shown here is derived from an EMBL/GenBank/DDBJ whole genome shotgun (WGS) entry which is preliminary data.</text>
</comment>
<dbReference type="RefSeq" id="WP_123122400.1">
    <property type="nucleotide sequence ID" value="NZ_RJJR01000021.1"/>
</dbReference>
<gene>
    <name evidence="2" type="ORF">EFY79_19325</name>
</gene>
<dbReference type="Proteomes" id="UP000267223">
    <property type="component" value="Unassembled WGS sequence"/>
</dbReference>
<keyword evidence="3" id="KW-1185">Reference proteome</keyword>
<dbReference type="Pfam" id="PF12867">
    <property type="entry name" value="DinB_2"/>
    <property type="match status" value="1"/>
</dbReference>
<dbReference type="InterPro" id="IPR034660">
    <property type="entry name" value="DinB/YfiT-like"/>
</dbReference>
<name>A0A3M9N859_9BACT</name>
<accession>A0A3M9N859</accession>
<feature type="domain" description="DinB-like" evidence="1">
    <location>
        <begin position="11"/>
        <end position="145"/>
    </location>
</feature>
<dbReference type="Gene3D" id="1.20.120.450">
    <property type="entry name" value="dinb family like domain"/>
    <property type="match status" value="1"/>
</dbReference>
<evidence type="ECO:0000313" key="3">
    <source>
        <dbReference type="Proteomes" id="UP000267223"/>
    </source>
</evidence>
<organism evidence="2 3">
    <name type="scientific">Hanamia caeni</name>
    <dbReference type="NCBI Taxonomy" id="2294116"/>
    <lineage>
        <taxon>Bacteria</taxon>
        <taxon>Pseudomonadati</taxon>
        <taxon>Bacteroidota</taxon>
        <taxon>Chitinophagia</taxon>
        <taxon>Chitinophagales</taxon>
        <taxon>Chitinophagaceae</taxon>
        <taxon>Hanamia</taxon>
    </lineage>
</organism>